<dbReference type="EMBL" id="LAZR01003013">
    <property type="protein sequence ID" value="KKN22977.1"/>
    <property type="molecule type" value="Genomic_DNA"/>
</dbReference>
<proteinExistence type="predicted"/>
<sequence>MTLPTNWVWWGLGWLFLPRMTIGILIGIFTNQATLGLVLAIIGAIIDLCSD</sequence>
<organism evidence="2">
    <name type="scientific">marine sediment metagenome</name>
    <dbReference type="NCBI Taxonomy" id="412755"/>
    <lineage>
        <taxon>unclassified sequences</taxon>
        <taxon>metagenomes</taxon>
        <taxon>ecological metagenomes</taxon>
    </lineage>
</organism>
<feature type="transmembrane region" description="Helical" evidence="1">
    <location>
        <begin position="20"/>
        <end position="46"/>
    </location>
</feature>
<name>A0A0F9PER9_9ZZZZ</name>
<evidence type="ECO:0000256" key="1">
    <source>
        <dbReference type="SAM" id="Phobius"/>
    </source>
</evidence>
<evidence type="ECO:0000313" key="2">
    <source>
        <dbReference type="EMBL" id="KKN22977.1"/>
    </source>
</evidence>
<dbReference type="AlphaFoldDB" id="A0A0F9PER9"/>
<gene>
    <name evidence="2" type="ORF">LCGC14_0909480</name>
</gene>
<accession>A0A0F9PER9</accession>
<protein>
    <submittedName>
        <fullName evidence="2">Uncharacterized protein</fullName>
    </submittedName>
</protein>
<keyword evidence="1" id="KW-0472">Membrane</keyword>
<comment type="caution">
    <text evidence="2">The sequence shown here is derived from an EMBL/GenBank/DDBJ whole genome shotgun (WGS) entry which is preliminary data.</text>
</comment>
<keyword evidence="1" id="KW-1133">Transmembrane helix</keyword>
<keyword evidence="1" id="KW-0812">Transmembrane</keyword>
<reference evidence="2" key="1">
    <citation type="journal article" date="2015" name="Nature">
        <title>Complex archaea that bridge the gap between prokaryotes and eukaryotes.</title>
        <authorList>
            <person name="Spang A."/>
            <person name="Saw J.H."/>
            <person name="Jorgensen S.L."/>
            <person name="Zaremba-Niedzwiedzka K."/>
            <person name="Martijn J."/>
            <person name="Lind A.E."/>
            <person name="van Eijk R."/>
            <person name="Schleper C."/>
            <person name="Guy L."/>
            <person name="Ettema T.J."/>
        </authorList>
    </citation>
    <scope>NUCLEOTIDE SEQUENCE</scope>
</reference>